<dbReference type="Pfam" id="PF04290">
    <property type="entry name" value="DctQ"/>
    <property type="match status" value="1"/>
</dbReference>
<evidence type="ECO:0000256" key="2">
    <source>
        <dbReference type="ARBA" id="ARBA00022448"/>
    </source>
</evidence>
<comment type="similarity">
    <text evidence="8 9">Belongs to the TRAP transporter small permease family.</text>
</comment>
<protein>
    <recommendedName>
        <fullName evidence="9">TRAP transporter small permease protein</fullName>
    </recommendedName>
</protein>
<keyword evidence="4 9" id="KW-0997">Cell inner membrane</keyword>
<evidence type="ECO:0000256" key="6">
    <source>
        <dbReference type="ARBA" id="ARBA00022989"/>
    </source>
</evidence>
<comment type="function">
    <text evidence="9">Part of the tripartite ATP-independent periplasmic (TRAP) transport system.</text>
</comment>
<evidence type="ECO:0000256" key="3">
    <source>
        <dbReference type="ARBA" id="ARBA00022475"/>
    </source>
</evidence>
<organism evidence="11 12">
    <name type="scientific">Sulfitobacter brevis</name>
    <dbReference type="NCBI Taxonomy" id="74348"/>
    <lineage>
        <taxon>Bacteria</taxon>
        <taxon>Pseudomonadati</taxon>
        <taxon>Pseudomonadota</taxon>
        <taxon>Alphaproteobacteria</taxon>
        <taxon>Rhodobacterales</taxon>
        <taxon>Roseobacteraceae</taxon>
        <taxon>Sulfitobacter</taxon>
    </lineage>
</organism>
<dbReference type="PANTHER" id="PTHR35011">
    <property type="entry name" value="2,3-DIKETO-L-GULONATE TRAP TRANSPORTER SMALL PERMEASE PROTEIN YIAM"/>
    <property type="match status" value="1"/>
</dbReference>
<reference evidence="11 12" key="1">
    <citation type="submission" date="2016-10" db="EMBL/GenBank/DDBJ databases">
        <authorList>
            <person name="de Groot N.N."/>
        </authorList>
    </citation>
    <scope>NUCLEOTIDE SEQUENCE [LARGE SCALE GENOMIC DNA]</scope>
    <source>
        <strain evidence="11 12">DSM 11443</strain>
    </source>
</reference>
<evidence type="ECO:0000256" key="8">
    <source>
        <dbReference type="ARBA" id="ARBA00038436"/>
    </source>
</evidence>
<dbReference type="GO" id="GO:0015740">
    <property type="term" value="P:C4-dicarboxylate transport"/>
    <property type="evidence" value="ECO:0007669"/>
    <property type="project" value="TreeGrafter"/>
</dbReference>
<comment type="subcellular location">
    <subcellularLocation>
        <location evidence="1 9">Cell inner membrane</location>
        <topology evidence="1 9">Multi-pass membrane protein</topology>
    </subcellularLocation>
</comment>
<feature type="transmembrane region" description="Helical" evidence="9">
    <location>
        <begin position="51"/>
        <end position="69"/>
    </location>
</feature>
<dbReference type="PANTHER" id="PTHR35011:SF2">
    <property type="entry name" value="2,3-DIKETO-L-GULONATE TRAP TRANSPORTER SMALL PERMEASE PROTEIN YIAM"/>
    <property type="match status" value="1"/>
</dbReference>
<keyword evidence="2 9" id="KW-0813">Transport</keyword>
<proteinExistence type="inferred from homology"/>
<dbReference type="RefSeq" id="WP_093924236.1">
    <property type="nucleotide sequence ID" value="NZ_FOMW01000008.1"/>
</dbReference>
<dbReference type="STRING" id="74348.SAMN04488523_108217"/>
<accession>A0A1I2BV48</accession>
<keyword evidence="5 9" id="KW-0812">Transmembrane</keyword>
<evidence type="ECO:0000313" key="11">
    <source>
        <dbReference type="EMBL" id="SFE59951.1"/>
    </source>
</evidence>
<evidence type="ECO:0000256" key="1">
    <source>
        <dbReference type="ARBA" id="ARBA00004429"/>
    </source>
</evidence>
<dbReference type="OrthoDB" id="4964541at2"/>
<keyword evidence="3" id="KW-1003">Cell membrane</keyword>
<dbReference type="AlphaFoldDB" id="A0A1I2BV48"/>
<dbReference type="InterPro" id="IPR007387">
    <property type="entry name" value="TRAP_DctQ"/>
</dbReference>
<dbReference type="GO" id="GO:0022857">
    <property type="term" value="F:transmembrane transporter activity"/>
    <property type="evidence" value="ECO:0007669"/>
    <property type="project" value="UniProtKB-UniRule"/>
</dbReference>
<keyword evidence="6 9" id="KW-1133">Transmembrane helix</keyword>
<comment type="subunit">
    <text evidence="9">The complex comprises the extracytoplasmic solute receptor protein and the two transmembrane proteins.</text>
</comment>
<keyword evidence="12" id="KW-1185">Reference proteome</keyword>
<feature type="transmembrane region" description="Helical" evidence="9">
    <location>
        <begin position="90"/>
        <end position="111"/>
    </location>
</feature>
<evidence type="ECO:0000256" key="5">
    <source>
        <dbReference type="ARBA" id="ARBA00022692"/>
    </source>
</evidence>
<dbReference type="Proteomes" id="UP000198977">
    <property type="component" value="Unassembled WGS sequence"/>
</dbReference>
<dbReference type="InterPro" id="IPR055348">
    <property type="entry name" value="DctQ"/>
</dbReference>
<evidence type="ECO:0000259" key="10">
    <source>
        <dbReference type="Pfam" id="PF04290"/>
    </source>
</evidence>
<dbReference type="GO" id="GO:0005886">
    <property type="term" value="C:plasma membrane"/>
    <property type="evidence" value="ECO:0007669"/>
    <property type="project" value="UniProtKB-SubCell"/>
</dbReference>
<dbReference type="EMBL" id="FOMW01000008">
    <property type="protein sequence ID" value="SFE59951.1"/>
    <property type="molecule type" value="Genomic_DNA"/>
</dbReference>
<gene>
    <name evidence="11" type="ORF">SAMN04488523_108217</name>
</gene>
<feature type="domain" description="Tripartite ATP-independent periplasmic transporters DctQ component" evidence="10">
    <location>
        <begin position="27"/>
        <end position="153"/>
    </location>
</feature>
<sequence length="166" mass="18284">MINLLDRLSNWTARATDAVVILMTVVMMSALILQVFSRYVLSASLIWSEELALILFTWTTLLAATSVLRDMAHVRLDVVISYLPLGLQKFWNRVITIVIFLFCIALAVSGYDYTVSTMGQVSAAMRLPIEVLHLAAPVCGGLGALHAFARIFKPVVVTGKPKEFIG</sequence>
<keyword evidence="7 9" id="KW-0472">Membrane</keyword>
<feature type="transmembrane region" description="Helical" evidence="9">
    <location>
        <begin position="131"/>
        <end position="152"/>
    </location>
</feature>
<name>A0A1I2BV48_9RHOB</name>
<evidence type="ECO:0000313" key="12">
    <source>
        <dbReference type="Proteomes" id="UP000198977"/>
    </source>
</evidence>
<evidence type="ECO:0000256" key="7">
    <source>
        <dbReference type="ARBA" id="ARBA00023136"/>
    </source>
</evidence>
<evidence type="ECO:0000256" key="9">
    <source>
        <dbReference type="RuleBase" id="RU369079"/>
    </source>
</evidence>
<evidence type="ECO:0000256" key="4">
    <source>
        <dbReference type="ARBA" id="ARBA00022519"/>
    </source>
</evidence>
<feature type="transmembrane region" description="Helical" evidence="9">
    <location>
        <begin position="20"/>
        <end position="39"/>
    </location>
</feature>